<evidence type="ECO:0000256" key="1">
    <source>
        <dbReference type="SAM" id="MobiDB-lite"/>
    </source>
</evidence>
<feature type="region of interest" description="Disordered" evidence="1">
    <location>
        <begin position="1"/>
        <end position="22"/>
    </location>
</feature>
<dbReference type="EMBL" id="JACAZE010000045">
    <property type="protein sequence ID" value="KAF7288205.1"/>
    <property type="molecule type" value="Genomic_DNA"/>
</dbReference>
<evidence type="ECO:0000259" key="2">
    <source>
        <dbReference type="Pfam" id="PF18803"/>
    </source>
</evidence>
<comment type="caution">
    <text evidence="3">The sequence shown here is derived from an EMBL/GenBank/DDBJ whole genome shotgun (WGS) entry which is preliminary data.</text>
</comment>
<evidence type="ECO:0000313" key="4">
    <source>
        <dbReference type="Proteomes" id="UP000613580"/>
    </source>
</evidence>
<sequence>MPGLSWRKQTSAKRPCSADADDRTHTTVLASVDLPVDVGVARVSVDNRRTQTQPVHVDAPSPLKRLRMAAAVAGPAFVMPEISFDFYTMGQDDDDWIEEPILQEHSLPSSSRFLEPAVVEVWNGGYFARTSLKDLGLRIQVGHASHERCDRPIPAHRDFVVLHHSGIHEVALDYCGCRSTQFPGPYYAQLLRSGLYSSTTGEPRTCITLSCLDRFHAIQSHGNITPFSFYRALEALTDATGLKPPDRYKVFLRIMRQYWHLLALKRAGRGHDNGAASWRQCPANSRSDAQPAHGPVSIFPRTGKMPRHLERTCVYACSFAFDGCFGLKRRDISNEFKDPMLGPGWSYVVEPEPYKQYLLTQRDQKEVSGCTGLRTITQANTSIREANWRRRPASWFANIDWILAAILRHWHPRLRKIISYDVACQWWKKLFERLKQLPPLMRLALVLDLHRFLQQFAAVVPKLHILGHTALCQLLYSLNFVLGGGQTDGEGIERPWSSVGGLSASTRVSGPGARADLLDNHWAVWNWAKAIGVASLLRRRPDHAKDEQKKQRDSFELFSREQKDKVLEWKRQVLAYESDAANNPSPYQPTVKGKTEMQVREEIEAAEEADAAARRSGQRRWPGRTRSDDRPWRRVSGLATLKKAKSTSMKINLRKLRRKLNRRIESLRRLQATYTPASLQRLKLAKLPESTLAEDVPLFLPSVLSVSDRGGEACRTALVSLRLQLLLKKRLVELRANQGRNQAANTRSRSAAARNENKVLFHSRKYQAAWQALVAMAGGDEAKVSWPRLRKDDIRYMQDAEELSKKAERLKRQEARRKKEDAALRAAGQTTLRMARPRQQAEDDEDDHGESGRTISWIWTKTGSGATEAELEEALRIEWAKAFARTRRWDEEVLIATDEGASRGRVI</sequence>
<dbReference type="InterPro" id="IPR040521">
    <property type="entry name" value="KDZ"/>
</dbReference>
<dbReference type="OrthoDB" id="3261436at2759"/>
<dbReference type="AlphaFoldDB" id="A0A8H6RYX0"/>
<proteinExistence type="predicted"/>
<feature type="region of interest" description="Disordered" evidence="1">
    <location>
        <begin position="605"/>
        <end position="631"/>
    </location>
</feature>
<protein>
    <submittedName>
        <fullName evidence="3">CxC2 domain-containing protein</fullName>
    </submittedName>
</protein>
<organism evidence="3 4">
    <name type="scientific">Mycena chlorophos</name>
    <name type="common">Agaric fungus</name>
    <name type="synonym">Agaricus chlorophos</name>
    <dbReference type="NCBI Taxonomy" id="658473"/>
    <lineage>
        <taxon>Eukaryota</taxon>
        <taxon>Fungi</taxon>
        <taxon>Dikarya</taxon>
        <taxon>Basidiomycota</taxon>
        <taxon>Agaricomycotina</taxon>
        <taxon>Agaricomycetes</taxon>
        <taxon>Agaricomycetidae</taxon>
        <taxon>Agaricales</taxon>
        <taxon>Marasmiineae</taxon>
        <taxon>Mycenaceae</taxon>
        <taxon>Mycena</taxon>
    </lineage>
</organism>
<name>A0A8H6RYX0_MYCCL</name>
<accession>A0A8H6RYX0</accession>
<feature type="region of interest" description="Disordered" evidence="1">
    <location>
        <begin position="815"/>
        <end position="857"/>
    </location>
</feature>
<reference evidence="3" key="1">
    <citation type="submission" date="2020-05" db="EMBL/GenBank/DDBJ databases">
        <title>Mycena genomes resolve the evolution of fungal bioluminescence.</title>
        <authorList>
            <person name="Tsai I.J."/>
        </authorList>
    </citation>
    <scope>NUCLEOTIDE SEQUENCE</scope>
    <source>
        <strain evidence="3">110903Hualien_Pintung</strain>
    </source>
</reference>
<keyword evidence="4" id="KW-1185">Reference proteome</keyword>
<dbReference type="Pfam" id="PF18803">
    <property type="entry name" value="CxC2"/>
    <property type="match status" value="1"/>
</dbReference>
<gene>
    <name evidence="3" type="ORF">HMN09_01416400</name>
</gene>
<dbReference type="Pfam" id="PF18758">
    <property type="entry name" value="KDZ"/>
    <property type="match status" value="1"/>
</dbReference>
<dbReference type="Proteomes" id="UP000613580">
    <property type="component" value="Unassembled WGS sequence"/>
</dbReference>
<feature type="domain" description="CxC2-like cysteine cluster KDZ transposase-associated" evidence="2">
    <location>
        <begin position="132"/>
        <end position="241"/>
    </location>
</feature>
<dbReference type="InterPro" id="IPR041457">
    <property type="entry name" value="CxC2_KDZ-assoc"/>
</dbReference>
<evidence type="ECO:0000313" key="3">
    <source>
        <dbReference type="EMBL" id="KAF7288205.1"/>
    </source>
</evidence>